<dbReference type="GeneID" id="90956572"/>
<sequence length="115" mass="12886">MSKRTSIEVPILCFGRIHDVECGTNGKNDFDGARKRIGRRYYAPRYNGIGRRYSEELGARFGVRGNGNEVIVPEKRNEAGTIELAGYDAKFFCAMTECKRHEVALEIVVAADRAV</sequence>
<proteinExistence type="predicted"/>
<dbReference type="EMBL" id="NQIK02000005">
    <property type="protein sequence ID" value="KAF7570342.1"/>
    <property type="molecule type" value="Genomic_DNA"/>
</dbReference>
<accession>A0A834RV76</accession>
<protein>
    <submittedName>
        <fullName evidence="1">Uncharacterized protein</fullName>
    </submittedName>
</protein>
<dbReference type="AlphaFoldDB" id="A0A834RV76"/>
<dbReference type="RefSeq" id="XP_065961960.1">
    <property type="nucleotide sequence ID" value="XM_066107511.1"/>
</dbReference>
<dbReference type="KEGG" id="ptrr:90956572"/>
<name>A0A834RV76_9PLEO</name>
<evidence type="ECO:0000313" key="1">
    <source>
        <dbReference type="EMBL" id="KAF7570342.1"/>
    </source>
</evidence>
<evidence type="ECO:0000313" key="2">
    <source>
        <dbReference type="Proteomes" id="UP000245464"/>
    </source>
</evidence>
<reference evidence="1 2" key="1">
    <citation type="journal article" date="2018" name="BMC Genomics">
        <title>Comparative genomics of the wheat fungal pathogen Pyrenophora tritici-repentis reveals chromosomal variations and genome plasticity.</title>
        <authorList>
            <person name="Moolhuijzen P."/>
            <person name="See P.T."/>
            <person name="Hane J.K."/>
            <person name="Shi G."/>
            <person name="Liu Z."/>
            <person name="Oliver R.P."/>
            <person name="Moffat C.S."/>
        </authorList>
    </citation>
    <scope>NUCLEOTIDE SEQUENCE [LARGE SCALE GENOMIC DNA]</scope>
    <source>
        <strain evidence="1">M4</strain>
    </source>
</reference>
<gene>
    <name evidence="1" type="ORF">PtrM4_103440</name>
</gene>
<organism evidence="1 2">
    <name type="scientific">Pyrenophora tritici-repentis</name>
    <dbReference type="NCBI Taxonomy" id="45151"/>
    <lineage>
        <taxon>Eukaryota</taxon>
        <taxon>Fungi</taxon>
        <taxon>Dikarya</taxon>
        <taxon>Ascomycota</taxon>
        <taxon>Pezizomycotina</taxon>
        <taxon>Dothideomycetes</taxon>
        <taxon>Pleosporomycetidae</taxon>
        <taxon>Pleosporales</taxon>
        <taxon>Pleosporineae</taxon>
        <taxon>Pleosporaceae</taxon>
        <taxon>Pyrenophora</taxon>
    </lineage>
</organism>
<dbReference type="Proteomes" id="UP000245464">
    <property type="component" value="Chromosome 5"/>
</dbReference>
<comment type="caution">
    <text evidence="1">The sequence shown here is derived from an EMBL/GenBank/DDBJ whole genome shotgun (WGS) entry which is preliminary data.</text>
</comment>